<dbReference type="GO" id="GO:0050797">
    <property type="term" value="F:thymidylate synthase (FAD) activity"/>
    <property type="evidence" value="ECO:0007669"/>
    <property type="project" value="InterPro"/>
</dbReference>
<dbReference type="KEGG" id="bbgw:UT28_C0001G0783"/>
<dbReference type="Proteomes" id="UP000035648">
    <property type="component" value="Chromosome"/>
</dbReference>
<dbReference type="InterPro" id="IPR036098">
    <property type="entry name" value="Thymidylate_synthase_ThyX_sf"/>
</dbReference>
<reference evidence="1 2" key="1">
    <citation type="journal article" date="2015" name="Nature">
        <title>rRNA introns, odd ribosomes, and small enigmatic genomes across a large radiation of phyla.</title>
        <authorList>
            <person name="Brown C.T."/>
            <person name="Hug L.A."/>
            <person name="Thomas B.C."/>
            <person name="Sharon I."/>
            <person name="Castelle C.J."/>
            <person name="Singh A."/>
            <person name="Wilkins M.J."/>
            <person name="Williams K.H."/>
            <person name="Banfield J.F."/>
        </authorList>
    </citation>
    <scope>NUCLEOTIDE SEQUENCE [LARGE SCALE GENOMIC DNA]</scope>
</reference>
<name>A0A0G4B573_9BACT</name>
<protein>
    <submittedName>
        <fullName evidence="1">Thymidylate synthase complementing protein ThyX family protein</fullName>
    </submittedName>
</protein>
<dbReference type="GO" id="GO:0070402">
    <property type="term" value="F:NADPH binding"/>
    <property type="evidence" value="ECO:0007669"/>
    <property type="project" value="TreeGrafter"/>
</dbReference>
<gene>
    <name evidence="1" type="ORF">UT28_C0001G0783</name>
</gene>
<sequence length="461" mass="53817">MKYGAKRRVYPLVGYNPEIVSVTFGKCSRSPEPFDQIIQELDADKSRKFHEKWIIGYGHKSVAEHAVLSMAFENISILATKFLEDNRLASYTEKSTRYQKFDRNRYYKPKVLMENDLGKLYEQAVDFYFESYNEIVKKMYTFIENKYPQEKGMDDKLYASRTRNKVFDSCRYLLPIATQTNMGMTVNARQLDYAVTKMLSQPLGELQEIAEEIRKATIKTIPTLIKFAAKDDFIVDTTQDLSLLSHKILGKIDPKKAESTTLVKYDEDAEEKVLTSLIYKYSSLPYSQIRSQVKKMSNKEKEKIIDTAVSKIQRKDQAPREFEHTFYTFDILMDYGAFRDIQRHRMATQTNQLATTEHGYSTPEEIVEAGLKNEYEEVMERADKTYKKIAKKFPMEAQYCVPLGYKKRTLITMNLREVYHFVKLRTGPAGHISYRRIAQEVYKKVKEVHPLLAKNIIVNLD</sequence>
<dbReference type="GO" id="GO:0006231">
    <property type="term" value="P:dTMP biosynthetic process"/>
    <property type="evidence" value="ECO:0007669"/>
    <property type="project" value="InterPro"/>
</dbReference>
<dbReference type="STRING" id="1618337.UT28_C0001G0783"/>
<evidence type="ECO:0000313" key="1">
    <source>
        <dbReference type="EMBL" id="AKM82563.1"/>
    </source>
</evidence>
<dbReference type="PANTHER" id="PTHR34934">
    <property type="entry name" value="FLAVIN-DEPENDENT THYMIDYLATE SYNTHASE"/>
    <property type="match status" value="1"/>
</dbReference>
<dbReference type="AlphaFoldDB" id="A0A0G4B573"/>
<dbReference type="PROSITE" id="PS51331">
    <property type="entry name" value="THYX"/>
    <property type="match status" value="2"/>
</dbReference>
<dbReference type="SUPFAM" id="SSF69796">
    <property type="entry name" value="Thymidylate synthase-complementing protein Thy1"/>
    <property type="match status" value="2"/>
</dbReference>
<dbReference type="Pfam" id="PF02511">
    <property type="entry name" value="Thy1"/>
    <property type="match status" value="2"/>
</dbReference>
<dbReference type="Gene3D" id="3.30.1360.170">
    <property type="match status" value="2"/>
</dbReference>
<accession>A0A0G4B573</accession>
<dbReference type="EMBL" id="CP011213">
    <property type="protein sequence ID" value="AKM82563.1"/>
    <property type="molecule type" value="Genomic_DNA"/>
</dbReference>
<evidence type="ECO:0000313" key="2">
    <source>
        <dbReference type="Proteomes" id="UP000035648"/>
    </source>
</evidence>
<organism evidence="1 2">
    <name type="scientific">Berkelbacteria bacterium GW2011_GWE1_39_12</name>
    <dbReference type="NCBI Taxonomy" id="1618337"/>
    <lineage>
        <taxon>Bacteria</taxon>
        <taxon>Candidatus Berkelbacteria</taxon>
    </lineage>
</organism>
<dbReference type="GO" id="GO:0050660">
    <property type="term" value="F:flavin adenine dinucleotide binding"/>
    <property type="evidence" value="ECO:0007669"/>
    <property type="project" value="InterPro"/>
</dbReference>
<dbReference type="GO" id="GO:0004799">
    <property type="term" value="F:thymidylate synthase activity"/>
    <property type="evidence" value="ECO:0007669"/>
    <property type="project" value="TreeGrafter"/>
</dbReference>
<dbReference type="InterPro" id="IPR003669">
    <property type="entry name" value="Thymidylate_synthase_ThyX"/>
</dbReference>
<dbReference type="PANTHER" id="PTHR34934:SF1">
    <property type="entry name" value="FLAVIN-DEPENDENT THYMIDYLATE SYNTHASE"/>
    <property type="match status" value="1"/>
</dbReference>
<dbReference type="CDD" id="cd20175">
    <property type="entry name" value="ThyX"/>
    <property type="match status" value="2"/>
</dbReference>
<proteinExistence type="predicted"/>